<evidence type="ECO:0000313" key="3">
    <source>
        <dbReference type="Ensembl" id="ENSSAUP00010048271.1"/>
    </source>
</evidence>
<dbReference type="AlphaFoldDB" id="A0A671XDG6"/>
<evidence type="ECO:0000313" key="4">
    <source>
        <dbReference type="Proteomes" id="UP000472265"/>
    </source>
</evidence>
<keyword evidence="1" id="KW-1133">Transmembrane helix</keyword>
<protein>
    <submittedName>
        <fullName evidence="3">Uncharacterized protein</fullName>
    </submittedName>
</protein>
<sequence length="291" mass="34012">MKMMSGRVTSCCVALLLVLTSVSAVQRLNSIEDLKKINFGQSVPKHSLMLLHWFANTVDINHNNVMQLTFNPERGDYGSHYYSNYEELLGQLPPGHQYYTVGNLYQDTSVQLPDYVVDPPMEYEGENRDRIIIRVRGQRMDQVYITQHYDTSEYQGAPYDPDHTYQITVNLLRQIKYFSVRDGQWSPLRLRNHFRSNADINKIRRTWGNLACLGLFLFIVQERYFYNQQNRSENRQNLWGGGGASRIRDSGSQYNSEPSVDRGLRCCLCCFFIILIVCFISFLTMFHKRLR</sequence>
<keyword evidence="1" id="KW-0472">Membrane</keyword>
<keyword evidence="2" id="KW-0732">Signal</keyword>
<reference evidence="3" key="2">
    <citation type="submission" date="2025-08" db="UniProtKB">
        <authorList>
            <consortium name="Ensembl"/>
        </authorList>
    </citation>
    <scope>IDENTIFICATION</scope>
</reference>
<proteinExistence type="predicted"/>
<evidence type="ECO:0000256" key="1">
    <source>
        <dbReference type="SAM" id="Phobius"/>
    </source>
</evidence>
<evidence type="ECO:0000256" key="2">
    <source>
        <dbReference type="SAM" id="SignalP"/>
    </source>
</evidence>
<organism evidence="3 4">
    <name type="scientific">Sparus aurata</name>
    <name type="common">Gilthead sea bream</name>
    <dbReference type="NCBI Taxonomy" id="8175"/>
    <lineage>
        <taxon>Eukaryota</taxon>
        <taxon>Metazoa</taxon>
        <taxon>Chordata</taxon>
        <taxon>Craniata</taxon>
        <taxon>Vertebrata</taxon>
        <taxon>Euteleostomi</taxon>
        <taxon>Actinopterygii</taxon>
        <taxon>Neopterygii</taxon>
        <taxon>Teleostei</taxon>
        <taxon>Neoteleostei</taxon>
        <taxon>Acanthomorphata</taxon>
        <taxon>Eupercaria</taxon>
        <taxon>Spariformes</taxon>
        <taxon>Sparidae</taxon>
        <taxon>Sparus</taxon>
    </lineage>
</organism>
<reference evidence="3" key="1">
    <citation type="submission" date="2021-04" db="EMBL/GenBank/DDBJ databases">
        <authorList>
            <consortium name="Wellcome Sanger Institute Data Sharing"/>
        </authorList>
    </citation>
    <scope>NUCLEOTIDE SEQUENCE [LARGE SCALE GENOMIC DNA]</scope>
</reference>
<name>A0A671XDG6_SPAAU</name>
<accession>A0A671XDG6</accession>
<dbReference type="Ensembl" id="ENSSAUT00010050777.1">
    <property type="protein sequence ID" value="ENSSAUP00010048271.1"/>
    <property type="gene ID" value="ENSSAUG00010020131.1"/>
</dbReference>
<dbReference type="PANTHER" id="PTHR38706">
    <property type="entry name" value="SI:CH211-198C19.1-RELATED"/>
    <property type="match status" value="1"/>
</dbReference>
<dbReference type="Proteomes" id="UP000472265">
    <property type="component" value="Chromosome 23"/>
</dbReference>
<reference evidence="3" key="3">
    <citation type="submission" date="2025-09" db="UniProtKB">
        <authorList>
            <consortium name="Ensembl"/>
        </authorList>
    </citation>
    <scope>IDENTIFICATION</scope>
</reference>
<dbReference type="InParanoid" id="A0A671XDG6"/>
<dbReference type="PANTHER" id="PTHR38706:SF2">
    <property type="match status" value="1"/>
</dbReference>
<dbReference type="GeneTree" id="ENSGT00730000111690"/>
<keyword evidence="4" id="KW-1185">Reference proteome</keyword>
<dbReference type="OMA" id="DIRNTWG"/>
<keyword evidence="1" id="KW-0812">Transmembrane</keyword>
<feature type="chain" id="PRO_5025414296" evidence="2">
    <location>
        <begin position="25"/>
        <end position="291"/>
    </location>
</feature>
<feature type="signal peptide" evidence="2">
    <location>
        <begin position="1"/>
        <end position="24"/>
    </location>
</feature>
<feature type="transmembrane region" description="Helical" evidence="1">
    <location>
        <begin position="262"/>
        <end position="286"/>
    </location>
</feature>